<evidence type="ECO:0000256" key="5">
    <source>
        <dbReference type="ARBA" id="ARBA00013165"/>
    </source>
</evidence>
<evidence type="ECO:0000256" key="9">
    <source>
        <dbReference type="ARBA" id="ARBA00022741"/>
    </source>
</evidence>
<dbReference type="GO" id="GO:0004822">
    <property type="term" value="F:isoleucine-tRNA ligase activity"/>
    <property type="evidence" value="ECO:0007669"/>
    <property type="project" value="UniProtKB-EC"/>
</dbReference>
<dbReference type="Proteomes" id="UP000564033">
    <property type="component" value="Unassembled WGS sequence"/>
</dbReference>
<name>A0A847VE13_9BACT</name>
<dbReference type="InterPro" id="IPR002301">
    <property type="entry name" value="Ile-tRNA-ligase"/>
</dbReference>
<dbReference type="GO" id="GO:0006428">
    <property type="term" value="P:isoleucyl-tRNA aminoacylation"/>
    <property type="evidence" value="ECO:0007669"/>
    <property type="project" value="InterPro"/>
</dbReference>
<evidence type="ECO:0000256" key="14">
    <source>
        <dbReference type="ARBA" id="ARBA00025217"/>
    </source>
</evidence>
<dbReference type="Pfam" id="PF00133">
    <property type="entry name" value="tRNA-synt_1"/>
    <property type="match status" value="1"/>
</dbReference>
<evidence type="ECO:0000256" key="13">
    <source>
        <dbReference type="ARBA" id="ARBA00023146"/>
    </source>
</evidence>
<evidence type="ECO:0000259" key="16">
    <source>
        <dbReference type="Pfam" id="PF00133"/>
    </source>
</evidence>
<keyword evidence="9" id="KW-0547">Nucleotide-binding</keyword>
<dbReference type="GO" id="GO:0005524">
    <property type="term" value="F:ATP binding"/>
    <property type="evidence" value="ECO:0007669"/>
    <property type="project" value="UniProtKB-KW"/>
</dbReference>
<dbReference type="AlphaFoldDB" id="A0A847VE13"/>
<keyword evidence="13" id="KW-0030">Aminoacyl-tRNA synthetase</keyword>
<dbReference type="GO" id="GO:0002161">
    <property type="term" value="F:aminoacyl-tRNA deacylase activity"/>
    <property type="evidence" value="ECO:0007669"/>
    <property type="project" value="InterPro"/>
</dbReference>
<comment type="cofactor">
    <cofactor evidence="1">
        <name>Zn(2+)</name>
        <dbReference type="ChEBI" id="CHEBI:29105"/>
    </cofactor>
</comment>
<feature type="domain" description="Aminoacyl-tRNA synthetase class Ia" evidence="16">
    <location>
        <begin position="22"/>
        <end position="464"/>
    </location>
</feature>
<evidence type="ECO:0000256" key="4">
    <source>
        <dbReference type="ARBA" id="ARBA00011245"/>
    </source>
</evidence>
<keyword evidence="11" id="KW-0067">ATP-binding</keyword>
<sequence length="464" mass="54803">MEQIVISKNMRVPNFSETEREIIKYWKERDVLAKSIKQRPESQSYTFFDGPITANNKPHYGHALTMVIKDVIPRYRAMKGFRVERSLGWDCQGIPVEYEVEKELGFQQKEDIEKFGIEKFNNLCRESVKKYQRDIRDLTERMGRWVNSDEEYATMDSWYIESVWWSLKELYKRDLLYEGYKVVPYSTRAGSTLSNSEVALGGYESVLDPAVVVKLKLRDEDTYLLIWTTTPWTLPGNLLVAVGKNYEYVKVRYKNEQYIVGKDLVQDIFKKDYEIVSTVKGSELIGKEYEPLYPYYREKAKEGAFTIVHADHVTLEEGTGLVHQAPYGEEDFLLMSDMGIGMFDYLDDQGSMKEEITDFAGMFYRKANKYIVQDLKKRNLLLKEYDYEHQMPMCWRTNTPLIYKPIKSWYIKVSEIRDMLVKENMDINWVPAHVKEGRFGNWLSEARDWALSRNRYWGTPLPIW</sequence>
<comment type="catalytic activity">
    <reaction evidence="15">
        <text>tRNA(Ile) + L-isoleucine + ATP = L-isoleucyl-tRNA(Ile) + AMP + diphosphate</text>
        <dbReference type="Rhea" id="RHEA:11060"/>
        <dbReference type="Rhea" id="RHEA-COMP:9666"/>
        <dbReference type="Rhea" id="RHEA-COMP:9695"/>
        <dbReference type="ChEBI" id="CHEBI:30616"/>
        <dbReference type="ChEBI" id="CHEBI:33019"/>
        <dbReference type="ChEBI" id="CHEBI:58045"/>
        <dbReference type="ChEBI" id="CHEBI:78442"/>
        <dbReference type="ChEBI" id="CHEBI:78528"/>
        <dbReference type="ChEBI" id="CHEBI:456215"/>
        <dbReference type="EC" id="6.1.1.5"/>
    </reaction>
</comment>
<dbReference type="PANTHER" id="PTHR42780">
    <property type="entry name" value="SOLEUCYL-TRNA SYNTHETASE"/>
    <property type="match status" value="1"/>
</dbReference>
<comment type="function">
    <text evidence="14">Catalyzes the attachment of isoleucine to tRNA(Ile). As IleRS can inadvertently accommodate and process structurally similar amino acids such as valine, to avoid such errors it has two additional distinct tRNA(Ile)-dependent editing activities. One activity is designated as 'pretransfer' editing and involves the hydrolysis of activated Val-AMP. The other activity is designated 'posttransfer' editing and involves deacylation of mischarged Val-tRNA(Ile).</text>
</comment>
<evidence type="ECO:0000256" key="2">
    <source>
        <dbReference type="ARBA" id="ARBA00004496"/>
    </source>
</evidence>
<evidence type="ECO:0000256" key="3">
    <source>
        <dbReference type="ARBA" id="ARBA00007078"/>
    </source>
</evidence>
<evidence type="ECO:0000313" key="18">
    <source>
        <dbReference type="Proteomes" id="UP000564033"/>
    </source>
</evidence>
<accession>A0A847VE13</accession>
<dbReference type="InterPro" id="IPR014729">
    <property type="entry name" value="Rossmann-like_a/b/a_fold"/>
</dbReference>
<evidence type="ECO:0000256" key="10">
    <source>
        <dbReference type="ARBA" id="ARBA00022833"/>
    </source>
</evidence>
<keyword evidence="8" id="KW-0479">Metal-binding</keyword>
<dbReference type="GO" id="GO:0046872">
    <property type="term" value="F:metal ion binding"/>
    <property type="evidence" value="ECO:0007669"/>
    <property type="project" value="UniProtKB-KW"/>
</dbReference>
<organism evidence="17 18">
    <name type="scientific">Candidatus Dojkabacteria bacterium</name>
    <dbReference type="NCBI Taxonomy" id="2099670"/>
    <lineage>
        <taxon>Bacteria</taxon>
        <taxon>Candidatus Dojkabacteria</taxon>
    </lineage>
</organism>
<dbReference type="InterPro" id="IPR023586">
    <property type="entry name" value="Ile-tRNA-ligase_type2"/>
</dbReference>
<evidence type="ECO:0000256" key="7">
    <source>
        <dbReference type="ARBA" id="ARBA00022598"/>
    </source>
</evidence>
<keyword evidence="6" id="KW-0963">Cytoplasm</keyword>
<evidence type="ECO:0000256" key="11">
    <source>
        <dbReference type="ARBA" id="ARBA00022840"/>
    </source>
</evidence>
<evidence type="ECO:0000256" key="15">
    <source>
        <dbReference type="ARBA" id="ARBA00048359"/>
    </source>
</evidence>
<dbReference type="EMBL" id="JAAZIL010000086">
    <property type="protein sequence ID" value="NLZ24763.1"/>
    <property type="molecule type" value="Genomic_DNA"/>
</dbReference>
<dbReference type="EC" id="6.1.1.5" evidence="5"/>
<comment type="subcellular location">
    <subcellularLocation>
        <location evidence="2">Cytoplasm</location>
    </subcellularLocation>
</comment>
<comment type="subunit">
    <text evidence="4">Monomer.</text>
</comment>
<evidence type="ECO:0000256" key="1">
    <source>
        <dbReference type="ARBA" id="ARBA00001947"/>
    </source>
</evidence>
<dbReference type="PRINTS" id="PR00984">
    <property type="entry name" value="TRNASYNTHILE"/>
</dbReference>
<dbReference type="InterPro" id="IPR009008">
    <property type="entry name" value="Val/Leu/Ile-tRNA-synth_edit"/>
</dbReference>
<dbReference type="GO" id="GO:0005737">
    <property type="term" value="C:cytoplasm"/>
    <property type="evidence" value="ECO:0007669"/>
    <property type="project" value="UniProtKB-SubCell"/>
</dbReference>
<comment type="similarity">
    <text evidence="3">Belongs to the class-I aminoacyl-tRNA synthetase family. IleS type 2 subfamily.</text>
</comment>
<dbReference type="SUPFAM" id="SSF50677">
    <property type="entry name" value="ValRS/IleRS/LeuRS editing domain"/>
    <property type="match status" value="1"/>
</dbReference>
<dbReference type="Gene3D" id="3.90.740.10">
    <property type="entry name" value="Valyl/Leucyl/Isoleucyl-tRNA synthetase, editing domain"/>
    <property type="match status" value="1"/>
</dbReference>
<evidence type="ECO:0000256" key="12">
    <source>
        <dbReference type="ARBA" id="ARBA00022917"/>
    </source>
</evidence>
<feature type="non-terminal residue" evidence="17">
    <location>
        <position position="464"/>
    </location>
</feature>
<keyword evidence="10" id="KW-0862">Zinc</keyword>
<dbReference type="PANTHER" id="PTHR42780:SF1">
    <property type="entry name" value="ISOLEUCINE--TRNA LIGASE, CYTOPLASMIC"/>
    <property type="match status" value="1"/>
</dbReference>
<dbReference type="InterPro" id="IPR002300">
    <property type="entry name" value="aa-tRNA-synth_Ia"/>
</dbReference>
<evidence type="ECO:0000313" key="17">
    <source>
        <dbReference type="EMBL" id="NLZ24763.1"/>
    </source>
</evidence>
<dbReference type="FunFam" id="3.40.50.620:FF:000063">
    <property type="entry name" value="Isoleucine--tRNA ligase"/>
    <property type="match status" value="1"/>
</dbReference>
<keyword evidence="12" id="KW-0648">Protein biosynthesis</keyword>
<reference evidence="17 18" key="1">
    <citation type="journal article" date="2020" name="Biotechnol. Biofuels">
        <title>New insights from the biogas microbiome by comprehensive genome-resolved metagenomics of nearly 1600 species originating from multiple anaerobic digesters.</title>
        <authorList>
            <person name="Campanaro S."/>
            <person name="Treu L."/>
            <person name="Rodriguez-R L.M."/>
            <person name="Kovalovszki A."/>
            <person name="Ziels R.M."/>
            <person name="Maus I."/>
            <person name="Zhu X."/>
            <person name="Kougias P.G."/>
            <person name="Basile A."/>
            <person name="Luo G."/>
            <person name="Schluter A."/>
            <person name="Konstantinidis K.T."/>
            <person name="Angelidaki I."/>
        </authorList>
    </citation>
    <scope>NUCLEOTIDE SEQUENCE [LARGE SCALE GENOMIC DNA]</scope>
    <source>
        <strain evidence="17">AS19jrsBPTG_9</strain>
    </source>
</reference>
<proteinExistence type="inferred from homology"/>
<comment type="caution">
    <text evidence="17">The sequence shown here is derived from an EMBL/GenBank/DDBJ whole genome shotgun (WGS) entry which is preliminary data.</text>
</comment>
<protein>
    <recommendedName>
        <fullName evidence="5">isoleucine--tRNA ligase</fullName>
        <ecNumber evidence="5">6.1.1.5</ecNumber>
    </recommendedName>
</protein>
<keyword evidence="7 17" id="KW-0436">Ligase</keyword>
<dbReference type="Gene3D" id="3.40.50.620">
    <property type="entry name" value="HUPs"/>
    <property type="match status" value="1"/>
</dbReference>
<evidence type="ECO:0000256" key="8">
    <source>
        <dbReference type="ARBA" id="ARBA00022723"/>
    </source>
</evidence>
<gene>
    <name evidence="17" type="ORF">GX888_03410</name>
</gene>
<dbReference type="SUPFAM" id="SSF52374">
    <property type="entry name" value="Nucleotidylyl transferase"/>
    <property type="match status" value="1"/>
</dbReference>
<evidence type="ECO:0000256" key="6">
    <source>
        <dbReference type="ARBA" id="ARBA00022490"/>
    </source>
</evidence>